<keyword evidence="7 8" id="KW-0472">Membrane</keyword>
<dbReference type="Proteomes" id="UP000238701">
    <property type="component" value="Unassembled WGS sequence"/>
</dbReference>
<keyword evidence="3" id="KW-0328">Glycosyltransferase</keyword>
<protein>
    <recommendedName>
        <fullName evidence="9">Glycosyltransferase RgtA/B/C/D-like domain-containing protein</fullName>
    </recommendedName>
</protein>
<evidence type="ECO:0000256" key="1">
    <source>
        <dbReference type="ARBA" id="ARBA00004651"/>
    </source>
</evidence>
<dbReference type="GO" id="GO:0016763">
    <property type="term" value="F:pentosyltransferase activity"/>
    <property type="evidence" value="ECO:0007669"/>
    <property type="project" value="TreeGrafter"/>
</dbReference>
<sequence length="577" mass="63187">MIQTLSKAPKRWREDYDFKSKLWAITVVAVVATCSFQLWWFARTCFNEIDYDGVGYLGIARHIRQGQFYAAINSIRSPLISWLIAGLSFTDRDYLHLGKLVNVGSFLMCALLLYVLAESLWRSRLAAALATLLFVLGRGLAAAAVESITPDFLFAALTLVYFLLLLRALGEDRLRDWFSLGAIHGVAFLAKAFALPWLALCTVTALAVSGKQWKSRVARLAAAALIPAVIAAGWAAVLHSKYGVYTTGSQFRLNLVQWTLGAAREHRDPTYAVLTDTAKDYDEYVVLDMPPGSWMWTYPIDVSKALPKIMRVEMRNLPRAAKEMAVVETPGGLLAFLFALVVLVRRRRQTSPQTSTSSSSSTSIAWRFAVVTAVAAVSLVGAYSMLVVDARYLFPLMPLVLAVSAGFLTGEVDFDFRLWRKLCIALVIVGVVFSLTYRSSPFRTLTRDFQFSCYDAGHRLKAHGGSRIVSLGAGPFPAHGVGWEAGFKAAYFGGSRLVGTMDSLPQPTELNSLMIDIGKASPDAMLVWGRPDDPGRASLLASLALLYPHNSREKILDPALGEVGVVVFPPRPGTGGT</sequence>
<keyword evidence="4" id="KW-0808">Transferase</keyword>
<feature type="transmembrane region" description="Helical" evidence="8">
    <location>
        <begin position="21"/>
        <end position="42"/>
    </location>
</feature>
<keyword evidence="6 8" id="KW-1133">Transmembrane helix</keyword>
<feature type="transmembrane region" description="Helical" evidence="8">
    <location>
        <begin position="392"/>
        <end position="410"/>
    </location>
</feature>
<keyword evidence="2" id="KW-1003">Cell membrane</keyword>
<evidence type="ECO:0000256" key="6">
    <source>
        <dbReference type="ARBA" id="ARBA00022989"/>
    </source>
</evidence>
<evidence type="ECO:0000256" key="2">
    <source>
        <dbReference type="ARBA" id="ARBA00022475"/>
    </source>
</evidence>
<dbReference type="GO" id="GO:0009103">
    <property type="term" value="P:lipopolysaccharide biosynthetic process"/>
    <property type="evidence" value="ECO:0007669"/>
    <property type="project" value="UniProtKB-ARBA"/>
</dbReference>
<dbReference type="AlphaFoldDB" id="A0A2U3L6B8"/>
<feature type="domain" description="Glycosyltransferase RgtA/B/C/D-like" evidence="9">
    <location>
        <begin position="78"/>
        <end position="231"/>
    </location>
</feature>
<name>A0A2U3L6B8_9BACT</name>
<dbReference type="EMBL" id="OMOD01000170">
    <property type="protein sequence ID" value="SPF47309.1"/>
    <property type="molecule type" value="Genomic_DNA"/>
</dbReference>
<keyword evidence="5 8" id="KW-0812">Transmembrane</keyword>
<evidence type="ECO:0000259" key="9">
    <source>
        <dbReference type="Pfam" id="PF13231"/>
    </source>
</evidence>
<evidence type="ECO:0000256" key="7">
    <source>
        <dbReference type="ARBA" id="ARBA00023136"/>
    </source>
</evidence>
<proteinExistence type="predicted"/>
<dbReference type="InterPro" id="IPR038731">
    <property type="entry name" value="RgtA/B/C-like"/>
</dbReference>
<feature type="transmembrane region" description="Helical" evidence="8">
    <location>
        <begin position="220"/>
        <end position="237"/>
    </location>
</feature>
<organism evidence="10 11">
    <name type="scientific">Candidatus Sulfotelmatobacter kueseliae</name>
    <dbReference type="NCBI Taxonomy" id="2042962"/>
    <lineage>
        <taxon>Bacteria</taxon>
        <taxon>Pseudomonadati</taxon>
        <taxon>Acidobacteriota</taxon>
        <taxon>Terriglobia</taxon>
        <taxon>Terriglobales</taxon>
        <taxon>Candidatus Korobacteraceae</taxon>
        <taxon>Candidatus Sulfotelmatobacter</taxon>
    </lineage>
</organism>
<dbReference type="Pfam" id="PF13231">
    <property type="entry name" value="PMT_2"/>
    <property type="match status" value="1"/>
</dbReference>
<dbReference type="PANTHER" id="PTHR33908">
    <property type="entry name" value="MANNOSYLTRANSFERASE YKCB-RELATED"/>
    <property type="match status" value="1"/>
</dbReference>
<feature type="transmembrane region" description="Helical" evidence="8">
    <location>
        <begin position="100"/>
        <end position="117"/>
    </location>
</feature>
<dbReference type="PANTHER" id="PTHR33908:SF11">
    <property type="entry name" value="MEMBRANE PROTEIN"/>
    <property type="match status" value="1"/>
</dbReference>
<evidence type="ECO:0000313" key="10">
    <source>
        <dbReference type="EMBL" id="SPF47309.1"/>
    </source>
</evidence>
<feature type="transmembrane region" description="Helical" evidence="8">
    <location>
        <begin position="422"/>
        <end position="440"/>
    </location>
</feature>
<evidence type="ECO:0000256" key="5">
    <source>
        <dbReference type="ARBA" id="ARBA00022692"/>
    </source>
</evidence>
<comment type="subcellular location">
    <subcellularLocation>
        <location evidence="1">Cell membrane</location>
        <topology evidence="1">Multi-pass membrane protein</topology>
    </subcellularLocation>
</comment>
<gene>
    <name evidence="10" type="ORF">SBA1_730019</name>
</gene>
<accession>A0A2U3L6B8</accession>
<feature type="transmembrane region" description="Helical" evidence="8">
    <location>
        <begin position="152"/>
        <end position="170"/>
    </location>
</feature>
<feature type="transmembrane region" description="Helical" evidence="8">
    <location>
        <begin position="182"/>
        <end position="208"/>
    </location>
</feature>
<feature type="transmembrane region" description="Helical" evidence="8">
    <location>
        <begin position="68"/>
        <end position="88"/>
    </location>
</feature>
<dbReference type="GO" id="GO:0005886">
    <property type="term" value="C:plasma membrane"/>
    <property type="evidence" value="ECO:0007669"/>
    <property type="project" value="UniProtKB-SubCell"/>
</dbReference>
<feature type="transmembrane region" description="Helical" evidence="8">
    <location>
        <begin position="123"/>
        <end position="145"/>
    </location>
</feature>
<feature type="transmembrane region" description="Helical" evidence="8">
    <location>
        <begin position="364"/>
        <end position="386"/>
    </location>
</feature>
<evidence type="ECO:0000256" key="4">
    <source>
        <dbReference type="ARBA" id="ARBA00022679"/>
    </source>
</evidence>
<reference evidence="11" key="1">
    <citation type="submission" date="2018-02" db="EMBL/GenBank/DDBJ databases">
        <authorList>
            <person name="Hausmann B."/>
        </authorList>
    </citation>
    <scope>NUCLEOTIDE SEQUENCE [LARGE SCALE GENOMIC DNA]</scope>
    <source>
        <strain evidence="11">Peat soil MAG SbA1</strain>
    </source>
</reference>
<dbReference type="InterPro" id="IPR050297">
    <property type="entry name" value="LipidA_mod_glycosyltrf_83"/>
</dbReference>
<evidence type="ECO:0000256" key="3">
    <source>
        <dbReference type="ARBA" id="ARBA00022676"/>
    </source>
</evidence>
<evidence type="ECO:0000313" key="11">
    <source>
        <dbReference type="Proteomes" id="UP000238701"/>
    </source>
</evidence>
<evidence type="ECO:0000256" key="8">
    <source>
        <dbReference type="SAM" id="Phobius"/>
    </source>
</evidence>
<feature type="transmembrane region" description="Helical" evidence="8">
    <location>
        <begin position="324"/>
        <end position="344"/>
    </location>
</feature>